<dbReference type="InterPro" id="IPR019887">
    <property type="entry name" value="Tscrpt_reg_AsnC/Lrp_C"/>
</dbReference>
<dbReference type="SUPFAM" id="SSF46785">
    <property type="entry name" value="Winged helix' DNA-binding domain"/>
    <property type="match status" value="1"/>
</dbReference>
<dbReference type="EMBL" id="JAOCQF010000002">
    <property type="protein sequence ID" value="MCT8330553.1"/>
    <property type="molecule type" value="Genomic_DNA"/>
</dbReference>
<accession>A0ABT2NR31</accession>
<evidence type="ECO:0000256" key="2">
    <source>
        <dbReference type="ARBA" id="ARBA00023125"/>
    </source>
</evidence>
<evidence type="ECO:0000313" key="5">
    <source>
        <dbReference type="EMBL" id="MCT8330553.1"/>
    </source>
</evidence>
<keyword evidence="6" id="KW-1185">Reference proteome</keyword>
<dbReference type="Pfam" id="PF13412">
    <property type="entry name" value="HTH_24"/>
    <property type="match status" value="1"/>
</dbReference>
<dbReference type="Gene3D" id="1.10.10.10">
    <property type="entry name" value="Winged helix-like DNA-binding domain superfamily/Winged helix DNA-binding domain"/>
    <property type="match status" value="1"/>
</dbReference>
<dbReference type="PROSITE" id="PS00519">
    <property type="entry name" value="HTH_ASNC_1"/>
    <property type="match status" value="1"/>
</dbReference>
<dbReference type="PANTHER" id="PTHR30154:SF34">
    <property type="entry name" value="TRANSCRIPTIONAL REGULATOR AZLB"/>
    <property type="match status" value="1"/>
</dbReference>
<dbReference type="InterPro" id="IPR011991">
    <property type="entry name" value="ArsR-like_HTH"/>
</dbReference>
<dbReference type="Gene3D" id="3.30.70.920">
    <property type="match status" value="1"/>
</dbReference>
<comment type="caution">
    <text evidence="5">The sequence shown here is derived from an EMBL/GenBank/DDBJ whole genome shotgun (WGS) entry which is preliminary data.</text>
</comment>
<dbReference type="PRINTS" id="PR00033">
    <property type="entry name" value="HTHASNC"/>
</dbReference>
<organism evidence="5 6">
    <name type="scientific">Albidovulum sediminis</name>
    <dbReference type="NCBI Taxonomy" id="3066345"/>
    <lineage>
        <taxon>Bacteria</taxon>
        <taxon>Pseudomonadati</taxon>
        <taxon>Pseudomonadota</taxon>
        <taxon>Alphaproteobacteria</taxon>
        <taxon>Rhodobacterales</taxon>
        <taxon>Paracoccaceae</taxon>
        <taxon>Albidovulum</taxon>
    </lineage>
</organism>
<keyword evidence="3" id="KW-0804">Transcription</keyword>
<dbReference type="PROSITE" id="PS50956">
    <property type="entry name" value="HTH_ASNC_2"/>
    <property type="match status" value="1"/>
</dbReference>
<evidence type="ECO:0000313" key="6">
    <source>
        <dbReference type="Proteomes" id="UP001205601"/>
    </source>
</evidence>
<keyword evidence="2" id="KW-0238">DNA-binding</keyword>
<protein>
    <submittedName>
        <fullName evidence="5">Lrp/AsnC family transcriptional regulator</fullName>
    </submittedName>
</protein>
<evidence type="ECO:0000256" key="3">
    <source>
        <dbReference type="ARBA" id="ARBA00023163"/>
    </source>
</evidence>
<gene>
    <name evidence="5" type="ORF">N5I32_13590</name>
</gene>
<dbReference type="CDD" id="cd00090">
    <property type="entry name" value="HTH_ARSR"/>
    <property type="match status" value="1"/>
</dbReference>
<dbReference type="InterPro" id="IPR011008">
    <property type="entry name" value="Dimeric_a/b-barrel"/>
</dbReference>
<dbReference type="SUPFAM" id="SSF54909">
    <property type="entry name" value="Dimeric alpha+beta barrel"/>
    <property type="match status" value="1"/>
</dbReference>
<keyword evidence="1" id="KW-0805">Transcription regulation</keyword>
<reference evidence="6" key="1">
    <citation type="submission" date="2023-07" db="EMBL/GenBank/DDBJ databases">
        <title>Defluviimonas sediminis sp. nov., isolated from mangrove sediment.</title>
        <authorList>
            <person name="Liu L."/>
            <person name="Li J."/>
            <person name="Huang Y."/>
            <person name="Pan J."/>
            <person name="Li M."/>
        </authorList>
    </citation>
    <scope>NUCLEOTIDE SEQUENCE [LARGE SCALE GENOMIC DNA]</scope>
    <source>
        <strain evidence="6">FT324</strain>
    </source>
</reference>
<dbReference type="InterPro" id="IPR000485">
    <property type="entry name" value="AsnC-type_HTH_dom"/>
</dbReference>
<feature type="domain" description="HTH asnC-type" evidence="4">
    <location>
        <begin position="1"/>
        <end position="62"/>
    </location>
</feature>
<dbReference type="InterPro" id="IPR036388">
    <property type="entry name" value="WH-like_DNA-bd_sf"/>
</dbReference>
<evidence type="ECO:0000256" key="1">
    <source>
        <dbReference type="ARBA" id="ARBA00023015"/>
    </source>
</evidence>
<dbReference type="PANTHER" id="PTHR30154">
    <property type="entry name" value="LEUCINE-RESPONSIVE REGULATORY PROTEIN"/>
    <property type="match status" value="1"/>
</dbReference>
<dbReference type="Pfam" id="PF01037">
    <property type="entry name" value="AsnC_trans_reg"/>
    <property type="match status" value="1"/>
</dbReference>
<dbReference type="SMART" id="SM00344">
    <property type="entry name" value="HTH_ASNC"/>
    <property type="match status" value="1"/>
</dbReference>
<dbReference type="InterPro" id="IPR036390">
    <property type="entry name" value="WH_DNA-bd_sf"/>
</dbReference>
<dbReference type="Proteomes" id="UP001205601">
    <property type="component" value="Unassembled WGS sequence"/>
</dbReference>
<dbReference type="InterPro" id="IPR019888">
    <property type="entry name" value="Tscrpt_reg_AsnC-like"/>
</dbReference>
<sequence>MDALDRRIIASLQRDGRMSVTDLADEIGLSPTPCARRIARLEAEGIIRGYGARIDQNAVGLPVSVFIWVELETQSKEAVDAFERAVRGFDRVMECHLMTGSRDILLRVVAADLADFDRFLEERLMRVPGIRALRSSFALRTMVARAALPVA</sequence>
<name>A0ABT2NR31_9RHOB</name>
<evidence type="ECO:0000259" key="4">
    <source>
        <dbReference type="PROSITE" id="PS50956"/>
    </source>
</evidence>
<proteinExistence type="predicted"/>
<dbReference type="RefSeq" id="WP_261496412.1">
    <property type="nucleotide sequence ID" value="NZ_JAOCQF010000002.1"/>
</dbReference>
<dbReference type="InterPro" id="IPR019885">
    <property type="entry name" value="Tscrpt_reg_HTH_AsnC-type_CS"/>
</dbReference>